<keyword evidence="1 2" id="KW-0732">Signal</keyword>
<sequence length="266" mass="28810">MKLLKFLLPALVALAPALATAGTLDKIQSSKTLTIAFDPNVPPWSYKDQNLNYAGYEWMVASKFAADNGLTLKAVETNGANRIPLLMTGQVDVVWTAMSITDERKEVIDFSIPYAGTQTAVSGPPEVAIETPEDLAGKSIAVARGTIMDDQLTKVAPAGTNIVRFEDEATTLTSILSGQVPLVAQSTSLNYTIMKRDPSKVIEPKIILGTSLHGVGMRKGDEDLKALIDGWLLENMKSGELQRMFEEAHEMPMPEFVTEAVLGKTD</sequence>
<dbReference type="PANTHER" id="PTHR35936:SF17">
    <property type="entry name" value="ARGININE-BINDING EXTRACELLULAR PROTEIN ARTP"/>
    <property type="match status" value="1"/>
</dbReference>
<dbReference type="Gene3D" id="3.40.190.10">
    <property type="entry name" value="Periplasmic binding protein-like II"/>
    <property type="match status" value="2"/>
</dbReference>
<proteinExistence type="predicted"/>
<evidence type="ECO:0000259" key="3">
    <source>
        <dbReference type="SMART" id="SM00062"/>
    </source>
</evidence>
<dbReference type="EMBL" id="QFCQ01000003">
    <property type="protein sequence ID" value="RDW14739.1"/>
    <property type="molecule type" value="Genomic_DNA"/>
</dbReference>
<evidence type="ECO:0000256" key="2">
    <source>
        <dbReference type="SAM" id="SignalP"/>
    </source>
</evidence>
<feature type="domain" description="Solute-binding protein family 3/N-terminal" evidence="3">
    <location>
        <begin position="32"/>
        <end position="248"/>
    </location>
</feature>
<dbReference type="SMART" id="SM00062">
    <property type="entry name" value="PBPb"/>
    <property type="match status" value="1"/>
</dbReference>
<dbReference type="PANTHER" id="PTHR35936">
    <property type="entry name" value="MEMBRANE-BOUND LYTIC MUREIN TRANSGLYCOSYLASE F"/>
    <property type="match status" value="1"/>
</dbReference>
<dbReference type="RefSeq" id="WP_115754263.1">
    <property type="nucleotide sequence ID" value="NZ_QFCQ01000003.1"/>
</dbReference>
<dbReference type="AlphaFoldDB" id="A0A3D8PHN8"/>
<gene>
    <name evidence="4" type="ORF">DIE28_00975</name>
</gene>
<dbReference type="InterPro" id="IPR001638">
    <property type="entry name" value="Solute-binding_3/MltF_N"/>
</dbReference>
<name>A0A3D8PHN8_9RHOB</name>
<feature type="chain" id="PRO_5017775462" evidence="2">
    <location>
        <begin position="22"/>
        <end position="266"/>
    </location>
</feature>
<protein>
    <submittedName>
        <fullName evidence="4">Amino acid ABC transporter</fullName>
    </submittedName>
</protein>
<reference evidence="4 5" key="1">
    <citation type="submission" date="2018-05" db="EMBL/GenBank/DDBJ databases">
        <title>Whole genome sequencing of Paracoccus thiocyanatus SST.</title>
        <authorList>
            <person name="Ghosh W."/>
            <person name="Rameez M.J."/>
            <person name="Roy C."/>
        </authorList>
    </citation>
    <scope>NUCLEOTIDE SEQUENCE [LARGE SCALE GENOMIC DNA]</scope>
    <source>
        <strain evidence="4 5">SST</strain>
    </source>
</reference>
<dbReference type="Pfam" id="PF00497">
    <property type="entry name" value="SBP_bac_3"/>
    <property type="match status" value="1"/>
</dbReference>
<keyword evidence="5" id="KW-1185">Reference proteome</keyword>
<dbReference type="SUPFAM" id="SSF53850">
    <property type="entry name" value="Periplasmic binding protein-like II"/>
    <property type="match status" value="1"/>
</dbReference>
<evidence type="ECO:0000313" key="5">
    <source>
        <dbReference type="Proteomes" id="UP000256679"/>
    </source>
</evidence>
<evidence type="ECO:0000256" key="1">
    <source>
        <dbReference type="ARBA" id="ARBA00022729"/>
    </source>
</evidence>
<accession>A0A3D8PHN8</accession>
<dbReference type="Proteomes" id="UP000256679">
    <property type="component" value="Unassembled WGS sequence"/>
</dbReference>
<organism evidence="4 5">
    <name type="scientific">Paracoccus thiocyanatus</name>
    <dbReference type="NCBI Taxonomy" id="34006"/>
    <lineage>
        <taxon>Bacteria</taxon>
        <taxon>Pseudomonadati</taxon>
        <taxon>Pseudomonadota</taxon>
        <taxon>Alphaproteobacteria</taxon>
        <taxon>Rhodobacterales</taxon>
        <taxon>Paracoccaceae</taxon>
        <taxon>Paracoccus</taxon>
    </lineage>
</organism>
<evidence type="ECO:0000313" key="4">
    <source>
        <dbReference type="EMBL" id="RDW14739.1"/>
    </source>
</evidence>
<feature type="signal peptide" evidence="2">
    <location>
        <begin position="1"/>
        <end position="21"/>
    </location>
</feature>
<comment type="caution">
    <text evidence="4">The sequence shown here is derived from an EMBL/GenBank/DDBJ whole genome shotgun (WGS) entry which is preliminary data.</text>
</comment>